<evidence type="ECO:0000256" key="6">
    <source>
        <dbReference type="ARBA" id="ARBA00022692"/>
    </source>
</evidence>
<keyword evidence="9 11" id="KW-0807">Transducer</keyword>
<comment type="caution">
    <text evidence="15">The sequence shown here is derived from an EMBL/GenBank/DDBJ whole genome shotgun (WGS) entry which is preliminary data.</text>
</comment>
<evidence type="ECO:0000256" key="12">
    <source>
        <dbReference type="SAM" id="Phobius"/>
    </source>
</evidence>
<dbReference type="Pfam" id="PF02203">
    <property type="entry name" value="TarH"/>
    <property type="match status" value="1"/>
</dbReference>
<evidence type="ECO:0000259" key="13">
    <source>
        <dbReference type="PROSITE" id="PS50111"/>
    </source>
</evidence>
<feature type="domain" description="Methyl-accepting transducer" evidence="13">
    <location>
        <begin position="276"/>
        <end position="505"/>
    </location>
</feature>
<feature type="transmembrane region" description="Helical" evidence="12">
    <location>
        <begin position="194"/>
        <end position="217"/>
    </location>
</feature>
<evidence type="ECO:0000256" key="9">
    <source>
        <dbReference type="ARBA" id="ARBA00023224"/>
    </source>
</evidence>
<sequence length="521" mass="57213">MKMDVKGMNMTIRLFSFLTLGALIVIFLASAFSNLWSLMRSNQALDDVNKEIRVVLSVVDPINHSRTVRVRLMEAMINQSSGKTSQAETSLEGAREFLQHATETFDSYMASPRAPGEEKILAPYRQTWQNYLENGLRPMMEAAANNDAERFNQLASFTVPALDYQFENELLKLLSFREDYAHKLNLDAQEQFKYSLTLLGGFTLILVLILLAVFILIQRRILKPLDIAHAHCQKMAGGELQDPIISHSRDETGRMLAALEQMRQSLREIIIQVRDSSDSVAHAADEIAAGNIDLSARTEEQAASLGETAASMEQLTSTVKHTSDNTHNADLLAGSMRQSAQEGNQIVEEAVGSMMEIESSARRIDSITGIIEGIAFQTNILALNAAVEAARAGEQGRGFAVVASEVRNLAQRSSAAAKEIKELIEQSGTHISSGSEKVTRAGESMKAIITSVNQVSVLMSELALSTREQSRGIEQINIAVTQMDAVTQQNAALVEEASSAAMSLKEQSHLLRQTVDIFKVN</sequence>
<dbReference type="Gene3D" id="1.10.287.950">
    <property type="entry name" value="Methyl-accepting chemotaxis protein"/>
    <property type="match status" value="1"/>
</dbReference>
<evidence type="ECO:0000259" key="14">
    <source>
        <dbReference type="PROSITE" id="PS50885"/>
    </source>
</evidence>
<organism evidence="15 16">
    <name type="scientific">Cronobacter universalis NCTC 9529</name>
    <dbReference type="NCBI Taxonomy" id="1074000"/>
    <lineage>
        <taxon>Bacteria</taxon>
        <taxon>Pseudomonadati</taxon>
        <taxon>Pseudomonadota</taxon>
        <taxon>Gammaproteobacteria</taxon>
        <taxon>Enterobacterales</taxon>
        <taxon>Enterobacteriaceae</taxon>
        <taxon>Cronobacter</taxon>
    </lineage>
</organism>
<keyword evidence="6 12" id="KW-0812">Transmembrane</keyword>
<evidence type="ECO:0000256" key="7">
    <source>
        <dbReference type="ARBA" id="ARBA00022989"/>
    </source>
</evidence>
<dbReference type="SMART" id="SM00283">
    <property type="entry name" value="MA"/>
    <property type="match status" value="1"/>
</dbReference>
<keyword evidence="4" id="KW-0145">Chemotaxis</keyword>
<dbReference type="Proteomes" id="UP000254849">
    <property type="component" value="Unassembled WGS sequence"/>
</dbReference>
<evidence type="ECO:0000256" key="8">
    <source>
        <dbReference type="ARBA" id="ARBA00023136"/>
    </source>
</evidence>
<name>A0ABY1W129_9ENTR</name>
<dbReference type="InterPro" id="IPR003122">
    <property type="entry name" value="Tar_rcpt_lig-bd"/>
</dbReference>
<keyword evidence="8 12" id="KW-0472">Membrane</keyword>
<keyword evidence="7 12" id="KW-1133">Transmembrane helix</keyword>
<dbReference type="InterPro" id="IPR004089">
    <property type="entry name" value="MCPsignal_dom"/>
</dbReference>
<gene>
    <name evidence="15" type="primary">trg_2</name>
    <name evidence="15" type="ORF">NCTC9529_01661</name>
</gene>
<proteinExistence type="inferred from homology"/>
<evidence type="ECO:0000256" key="5">
    <source>
        <dbReference type="ARBA" id="ARBA00022519"/>
    </source>
</evidence>
<evidence type="ECO:0000313" key="16">
    <source>
        <dbReference type="Proteomes" id="UP000254849"/>
    </source>
</evidence>
<comment type="subcellular location">
    <subcellularLocation>
        <location evidence="1">Cell inner membrane</location>
        <topology evidence="1">Multi-pass membrane protein</topology>
    </subcellularLocation>
</comment>
<accession>A0ABY1W129</accession>
<evidence type="ECO:0000256" key="10">
    <source>
        <dbReference type="ARBA" id="ARBA00029447"/>
    </source>
</evidence>
<comment type="similarity">
    <text evidence="10">Belongs to the methyl-accepting chemotaxis (MCP) protein family.</text>
</comment>
<dbReference type="InterPro" id="IPR004090">
    <property type="entry name" value="Chemotax_Me-accpt_rcpt"/>
</dbReference>
<evidence type="ECO:0000256" key="4">
    <source>
        <dbReference type="ARBA" id="ARBA00022500"/>
    </source>
</evidence>
<dbReference type="CDD" id="cd11386">
    <property type="entry name" value="MCP_signal"/>
    <property type="match status" value="1"/>
</dbReference>
<evidence type="ECO:0000256" key="2">
    <source>
        <dbReference type="ARBA" id="ARBA00022475"/>
    </source>
</evidence>
<dbReference type="InterPro" id="IPR035440">
    <property type="entry name" value="4HB_MCP_dom_sf"/>
</dbReference>
<dbReference type="PANTHER" id="PTHR43531:SF5">
    <property type="entry name" value="METHYL-ACCEPTING CHEMOTAXIS PROTEIN III"/>
    <property type="match status" value="1"/>
</dbReference>
<keyword evidence="16" id="KW-1185">Reference proteome</keyword>
<dbReference type="PROSITE" id="PS50885">
    <property type="entry name" value="HAMP"/>
    <property type="match status" value="1"/>
</dbReference>
<dbReference type="EMBL" id="UFYH01000001">
    <property type="protein sequence ID" value="STD05412.1"/>
    <property type="molecule type" value="Genomic_DNA"/>
</dbReference>
<protein>
    <submittedName>
        <fullName evidence="15">Ribose and galactose chemoreceptor protein</fullName>
    </submittedName>
</protein>
<evidence type="ECO:0000256" key="1">
    <source>
        <dbReference type="ARBA" id="ARBA00004429"/>
    </source>
</evidence>
<evidence type="ECO:0000313" key="15">
    <source>
        <dbReference type="EMBL" id="STD05412.1"/>
    </source>
</evidence>
<dbReference type="Pfam" id="PF00672">
    <property type="entry name" value="HAMP"/>
    <property type="match status" value="1"/>
</dbReference>
<evidence type="ECO:0000256" key="3">
    <source>
        <dbReference type="ARBA" id="ARBA00022481"/>
    </source>
</evidence>
<dbReference type="Pfam" id="PF00015">
    <property type="entry name" value="MCPsignal"/>
    <property type="match status" value="1"/>
</dbReference>
<dbReference type="SMART" id="SM00304">
    <property type="entry name" value="HAMP"/>
    <property type="match status" value="1"/>
</dbReference>
<dbReference type="PROSITE" id="PS50111">
    <property type="entry name" value="CHEMOTAXIS_TRANSDUC_2"/>
    <property type="match status" value="1"/>
</dbReference>
<dbReference type="InterPro" id="IPR051310">
    <property type="entry name" value="MCP_chemotaxis"/>
</dbReference>
<evidence type="ECO:0000256" key="11">
    <source>
        <dbReference type="PROSITE-ProRule" id="PRU00284"/>
    </source>
</evidence>
<dbReference type="Gene3D" id="1.20.120.30">
    <property type="entry name" value="Aspartate receptor, ligand-binding domain"/>
    <property type="match status" value="1"/>
</dbReference>
<keyword evidence="2" id="KW-1003">Cell membrane</keyword>
<dbReference type="SUPFAM" id="SSF58104">
    <property type="entry name" value="Methyl-accepting chemotaxis protein (MCP) signaling domain"/>
    <property type="match status" value="1"/>
</dbReference>
<dbReference type="PANTHER" id="PTHR43531">
    <property type="entry name" value="PROTEIN ICFG"/>
    <property type="match status" value="1"/>
</dbReference>
<feature type="domain" description="HAMP" evidence="14">
    <location>
        <begin position="219"/>
        <end position="271"/>
    </location>
</feature>
<dbReference type="InterPro" id="IPR003660">
    <property type="entry name" value="HAMP_dom"/>
</dbReference>
<reference evidence="15 16" key="1">
    <citation type="submission" date="2018-06" db="EMBL/GenBank/DDBJ databases">
        <authorList>
            <consortium name="Pathogen Informatics"/>
            <person name="Doyle S."/>
        </authorList>
    </citation>
    <scope>NUCLEOTIDE SEQUENCE [LARGE SCALE GENOMIC DNA]</scope>
    <source>
        <strain evidence="16">NCTC 9529</strain>
    </source>
</reference>
<dbReference type="PRINTS" id="PR00260">
    <property type="entry name" value="CHEMTRNSDUCR"/>
</dbReference>
<keyword evidence="3" id="KW-0488">Methylation</keyword>
<dbReference type="SUPFAM" id="SSF47170">
    <property type="entry name" value="Aspartate receptor, ligand-binding domain"/>
    <property type="match status" value="1"/>
</dbReference>
<keyword evidence="5" id="KW-0997">Cell inner membrane</keyword>